<proteinExistence type="inferred from homology"/>
<dbReference type="GO" id="GO:0004181">
    <property type="term" value="F:metallocarboxypeptidase activity"/>
    <property type="evidence" value="ECO:0007669"/>
    <property type="project" value="InterPro"/>
</dbReference>
<accession>A0A0N5D4P8</accession>
<dbReference type="OMA" id="FACIQPY"/>
<dbReference type="GO" id="GO:0006508">
    <property type="term" value="P:proteolysis"/>
    <property type="evidence" value="ECO:0007669"/>
    <property type="project" value="InterPro"/>
</dbReference>
<dbReference type="InterPro" id="IPR040626">
    <property type="entry name" value="Pepdidase_M14_N"/>
</dbReference>
<dbReference type="Gene3D" id="2.60.40.3120">
    <property type="match status" value="1"/>
</dbReference>
<dbReference type="PANTHER" id="PTHR12756:SF11">
    <property type="entry name" value="CYTOSOLIC CARBOXYPEPTIDASE 1"/>
    <property type="match status" value="1"/>
</dbReference>
<dbReference type="Gene3D" id="3.40.630.10">
    <property type="entry name" value="Zn peptidases"/>
    <property type="match status" value="1"/>
</dbReference>
<dbReference type="Pfam" id="PF18027">
    <property type="entry name" value="Pepdidase_M14_N"/>
    <property type="match status" value="1"/>
</dbReference>
<dbReference type="WBParaSite" id="TCLT_0000795301-mRNA-1">
    <property type="protein sequence ID" value="TCLT_0000795301-mRNA-1"/>
    <property type="gene ID" value="TCLT_0000795301"/>
</dbReference>
<protein>
    <submittedName>
        <fullName evidence="5">Peptidase_M14 domain-containing protein</fullName>
    </submittedName>
</protein>
<comment type="similarity">
    <text evidence="2 3">Belongs to the peptidase M14 family.</text>
</comment>
<evidence type="ECO:0000256" key="1">
    <source>
        <dbReference type="ARBA" id="ARBA00001947"/>
    </source>
</evidence>
<dbReference type="GO" id="GO:0008270">
    <property type="term" value="F:zinc ion binding"/>
    <property type="evidence" value="ECO:0007669"/>
    <property type="project" value="InterPro"/>
</dbReference>
<dbReference type="PANTHER" id="PTHR12756">
    <property type="entry name" value="CYTOSOLIC CARBOXYPEPTIDASE"/>
    <property type="match status" value="1"/>
</dbReference>
<dbReference type="AlphaFoldDB" id="A0A0N5D4P8"/>
<feature type="active site" description="Proton donor/acceptor" evidence="3">
    <location>
        <position position="587"/>
    </location>
</feature>
<dbReference type="SUPFAM" id="SSF53187">
    <property type="entry name" value="Zn-dependent exopeptidases"/>
    <property type="match status" value="1"/>
</dbReference>
<sequence length="635" mass="73208">LFTSEFTDDDADDDADDDERESLFTLAPVDHDEYGESLTFDHLKSISAKSSDSQKNKSSVDYSQFFMEYDHGTPSVISSTRCQNLDFTDLLKKAVKKIKSPTVFIKIAYPTMILPTDLCSFLQPMAKIDTKRDAKFLMFFVNFDLMCFSSRDLLSKEMAYLQEQSTFNARVVYDLDSLVCSGDQLPESLKVLDNDDHNRVGIMVSEDHLLFESRFEGANLRRAIQISKWHYQLILSPDINQIKPHYQWFYFEVSNNEAHVDYMFEIVNCFKKISMFNNGMQPVLFSVTEACRGNPGWIRSGSEICYCRNTFVNSFAEKGKDPTVPKNYFSLRFTIKFIHRADVCYIAYHFPYTYSMLRATLEWYLAKINEKRLYIRYDELCTSLAGNSVFLVTVTASGSKEQLANRELILISARVHPGENNSSWIMHGIMNFLVSDKREAVELRDQFVFKLIPMLNVDGVVNGSHRCSLAGIDLNRTWNQPSPVLHPPIYHSKAIVEYMVNVLQKKPFLYVDLHGHSKRFNVFLYGNNPEESWCIEDHSLPGKSDFMSLPRLLKNVACRFNITKTKESSSRVALWREYGITRSYTMESTYCGFDAGPLKGYQINILHMLEMGAILCEACRHLQHHMPVQDDEESE</sequence>
<dbReference type="Pfam" id="PF00246">
    <property type="entry name" value="Peptidase_M14"/>
    <property type="match status" value="1"/>
</dbReference>
<evidence type="ECO:0000256" key="2">
    <source>
        <dbReference type="ARBA" id="ARBA00005988"/>
    </source>
</evidence>
<dbReference type="InterPro" id="IPR050821">
    <property type="entry name" value="Cytosolic_carboxypeptidase"/>
</dbReference>
<organism evidence="5">
    <name type="scientific">Thelazia callipaeda</name>
    <name type="common">Oriental eyeworm</name>
    <name type="synonym">Parasitic nematode</name>
    <dbReference type="NCBI Taxonomy" id="103827"/>
    <lineage>
        <taxon>Eukaryota</taxon>
        <taxon>Metazoa</taxon>
        <taxon>Ecdysozoa</taxon>
        <taxon>Nematoda</taxon>
        <taxon>Chromadorea</taxon>
        <taxon>Rhabditida</taxon>
        <taxon>Spirurina</taxon>
        <taxon>Spiruromorpha</taxon>
        <taxon>Thelazioidea</taxon>
        <taxon>Thelaziidae</taxon>
        <taxon>Thelazia</taxon>
    </lineage>
</organism>
<feature type="domain" description="Peptidase M14" evidence="4">
    <location>
        <begin position="350"/>
        <end position="615"/>
    </location>
</feature>
<comment type="cofactor">
    <cofactor evidence="1">
        <name>Zn(2+)</name>
        <dbReference type="ChEBI" id="CHEBI:29105"/>
    </cofactor>
</comment>
<dbReference type="InterPro" id="IPR000834">
    <property type="entry name" value="Peptidase_M14"/>
</dbReference>
<evidence type="ECO:0000259" key="4">
    <source>
        <dbReference type="PROSITE" id="PS52035"/>
    </source>
</evidence>
<dbReference type="PROSITE" id="PS52035">
    <property type="entry name" value="PEPTIDASE_M14"/>
    <property type="match status" value="1"/>
</dbReference>
<name>A0A0N5D4P8_THECL</name>
<evidence type="ECO:0000256" key="3">
    <source>
        <dbReference type="PROSITE-ProRule" id="PRU01379"/>
    </source>
</evidence>
<reference evidence="5" key="1">
    <citation type="submission" date="2016-03" db="UniProtKB">
        <authorList>
            <consortium name="WormBaseParasite"/>
        </authorList>
    </citation>
    <scope>IDENTIFICATION</scope>
</reference>
<evidence type="ECO:0000313" key="5">
    <source>
        <dbReference type="WBParaSite" id="TCLT_0000795301-mRNA-1"/>
    </source>
</evidence>